<proteinExistence type="predicted"/>
<gene>
    <name evidence="1" type="ORF">PXEA_LOCUS33804</name>
</gene>
<dbReference type="Proteomes" id="UP000784294">
    <property type="component" value="Unassembled WGS sequence"/>
</dbReference>
<evidence type="ECO:0000313" key="2">
    <source>
        <dbReference type="Proteomes" id="UP000784294"/>
    </source>
</evidence>
<comment type="caution">
    <text evidence="1">The sequence shown here is derived from an EMBL/GenBank/DDBJ whole genome shotgun (WGS) entry which is preliminary data.</text>
</comment>
<dbReference type="AlphaFoldDB" id="A0A448XMK7"/>
<keyword evidence="2" id="KW-1185">Reference proteome</keyword>
<accession>A0A448XMK7</accession>
<name>A0A448XMK7_9PLAT</name>
<dbReference type="EMBL" id="CAAALY010264618">
    <property type="protein sequence ID" value="VEL40364.1"/>
    <property type="molecule type" value="Genomic_DNA"/>
</dbReference>
<protein>
    <submittedName>
        <fullName evidence="1">Uncharacterized protein</fullName>
    </submittedName>
</protein>
<evidence type="ECO:0000313" key="1">
    <source>
        <dbReference type="EMBL" id="VEL40364.1"/>
    </source>
</evidence>
<reference evidence="1" key="1">
    <citation type="submission" date="2018-11" db="EMBL/GenBank/DDBJ databases">
        <authorList>
            <consortium name="Pathogen Informatics"/>
        </authorList>
    </citation>
    <scope>NUCLEOTIDE SEQUENCE</scope>
</reference>
<organism evidence="1 2">
    <name type="scientific">Protopolystoma xenopodis</name>
    <dbReference type="NCBI Taxonomy" id="117903"/>
    <lineage>
        <taxon>Eukaryota</taxon>
        <taxon>Metazoa</taxon>
        <taxon>Spiralia</taxon>
        <taxon>Lophotrochozoa</taxon>
        <taxon>Platyhelminthes</taxon>
        <taxon>Monogenea</taxon>
        <taxon>Polyopisthocotylea</taxon>
        <taxon>Polystomatidea</taxon>
        <taxon>Polystomatidae</taxon>
        <taxon>Protopolystoma</taxon>
    </lineage>
</organism>
<sequence length="118" mass="13025">MWMLRQVILGLEVSAKPYIGFFKSTPGSSSHPSPTGHSQQQLANMGGLASVFMLLEVAKEKRLKERLTVKSNNSSQDSNPLNMKDENKIHFLAHNPLGRAKSINSTSRLTSSLVIYTP</sequence>